<dbReference type="GeneID" id="17319351"/>
<dbReference type="EMBL" id="HG002355">
    <property type="protein sequence ID" value="CDF41341.1"/>
    <property type="molecule type" value="Genomic_DNA"/>
</dbReference>
<dbReference type="Proteomes" id="UP000012073">
    <property type="component" value="Unassembled WGS sequence"/>
</dbReference>
<dbReference type="KEGG" id="ccp:CHC_T00007856001"/>
<protein>
    <submittedName>
        <fullName evidence="2">Uncharacterized protein</fullName>
    </submittedName>
</protein>
<name>R7QV39_CHOCR</name>
<dbReference type="RefSeq" id="XP_005711635.1">
    <property type="nucleotide sequence ID" value="XM_005711578.1"/>
</dbReference>
<keyword evidence="3" id="KW-1185">Reference proteome</keyword>
<evidence type="ECO:0000313" key="3">
    <source>
        <dbReference type="Proteomes" id="UP000012073"/>
    </source>
</evidence>
<feature type="region of interest" description="Disordered" evidence="1">
    <location>
        <begin position="1"/>
        <end position="29"/>
    </location>
</feature>
<reference evidence="3" key="1">
    <citation type="journal article" date="2013" name="Proc. Natl. Acad. Sci. U.S.A.">
        <title>Genome structure and metabolic features in the red seaweed Chondrus crispus shed light on evolution of the Archaeplastida.</title>
        <authorList>
            <person name="Collen J."/>
            <person name="Porcel B."/>
            <person name="Carre W."/>
            <person name="Ball S.G."/>
            <person name="Chaparro C."/>
            <person name="Tonon T."/>
            <person name="Barbeyron T."/>
            <person name="Michel G."/>
            <person name="Noel B."/>
            <person name="Valentin K."/>
            <person name="Elias M."/>
            <person name="Artiguenave F."/>
            <person name="Arun A."/>
            <person name="Aury J.M."/>
            <person name="Barbosa-Neto J.F."/>
            <person name="Bothwell J.H."/>
            <person name="Bouget F.Y."/>
            <person name="Brillet L."/>
            <person name="Cabello-Hurtado F."/>
            <person name="Capella-Gutierrez S."/>
            <person name="Charrier B."/>
            <person name="Cladiere L."/>
            <person name="Cock J.M."/>
            <person name="Coelho S.M."/>
            <person name="Colleoni C."/>
            <person name="Czjzek M."/>
            <person name="Da Silva C."/>
            <person name="Delage L."/>
            <person name="Denoeud F."/>
            <person name="Deschamps P."/>
            <person name="Dittami S.M."/>
            <person name="Gabaldon T."/>
            <person name="Gachon C.M."/>
            <person name="Groisillier A."/>
            <person name="Herve C."/>
            <person name="Jabbari K."/>
            <person name="Katinka M."/>
            <person name="Kloareg B."/>
            <person name="Kowalczyk N."/>
            <person name="Labadie K."/>
            <person name="Leblanc C."/>
            <person name="Lopez P.J."/>
            <person name="McLachlan D.H."/>
            <person name="Meslet-Cladiere L."/>
            <person name="Moustafa A."/>
            <person name="Nehr Z."/>
            <person name="Nyvall Collen P."/>
            <person name="Panaud O."/>
            <person name="Partensky F."/>
            <person name="Poulain J."/>
            <person name="Rensing S.A."/>
            <person name="Rousvoal S."/>
            <person name="Samson G."/>
            <person name="Symeonidi A."/>
            <person name="Weissenbach J."/>
            <person name="Zambounis A."/>
            <person name="Wincker P."/>
            <person name="Boyen C."/>
        </authorList>
    </citation>
    <scope>NUCLEOTIDE SEQUENCE [LARGE SCALE GENOMIC DNA]</scope>
    <source>
        <strain evidence="3">cv. Stackhouse</strain>
    </source>
</reference>
<evidence type="ECO:0000313" key="2">
    <source>
        <dbReference type="EMBL" id="CDF41341.1"/>
    </source>
</evidence>
<sequence length="457" mass="51030">MGKLNISGPGGTTRPPAPPGNSGTAGGKLRKGWGEIISQDLLMQVQTCPHSARVVLGDTAVLEARKGLSRVLQVGSDGDLELFAQQLKSSDNAACGPDFRECNDKIPCFAISYVHSDTPTGRFKFSVEQWDSFKAACEEIFGSGVKEIRIWLDQCLWLRDASQGAWAHTGLMPYVMWPVISLGVKAAGAEKTLDTNERMWPFVEEVAGLWSMGVMITRELRGKTMDTGSRRWLSFQLRHKCEPEESMRLLLLNIFHGAVDGLQTGWQEDVEELKDIAKWNVLCDTEHAIVGSDWRSRMAKLERRSISGLVEELMLDNEPNKYLDLSRRVNNEEGWTGISEWASGVGKDISGTTISDEFADTSQYQVMTDCGEFQIIRWHDYESEMCLLVAMDGRSSDFSRGHVQWTQVMFGESSRLLDDALSEEKIFVVEGALREHLGIRVVITSIVNRSGAPIQWT</sequence>
<dbReference type="OrthoDB" id="10462095at2759"/>
<gene>
    <name evidence="2" type="ORF">CHC_T00007856001</name>
</gene>
<dbReference type="AlphaFoldDB" id="R7QV39"/>
<dbReference type="Gramene" id="CDF41341">
    <property type="protein sequence ID" value="CDF41341"/>
    <property type="gene ID" value="CHC_T00007856001"/>
</dbReference>
<evidence type="ECO:0000256" key="1">
    <source>
        <dbReference type="SAM" id="MobiDB-lite"/>
    </source>
</evidence>
<accession>R7QV39</accession>
<proteinExistence type="predicted"/>
<organism evidence="2 3">
    <name type="scientific">Chondrus crispus</name>
    <name type="common">Carrageen Irish moss</name>
    <name type="synonym">Polymorpha crispa</name>
    <dbReference type="NCBI Taxonomy" id="2769"/>
    <lineage>
        <taxon>Eukaryota</taxon>
        <taxon>Rhodophyta</taxon>
        <taxon>Florideophyceae</taxon>
        <taxon>Rhodymeniophycidae</taxon>
        <taxon>Gigartinales</taxon>
        <taxon>Gigartinaceae</taxon>
        <taxon>Chondrus</taxon>
    </lineage>
</organism>